<dbReference type="GO" id="GO:0008168">
    <property type="term" value="F:methyltransferase activity"/>
    <property type="evidence" value="ECO:0007669"/>
    <property type="project" value="UniProtKB-KW"/>
</dbReference>
<proteinExistence type="predicted"/>
<dbReference type="GO" id="GO:0032259">
    <property type="term" value="P:methylation"/>
    <property type="evidence" value="ECO:0007669"/>
    <property type="project" value="UniProtKB-KW"/>
</dbReference>
<dbReference type="EMBL" id="BSOS01000073">
    <property type="protein sequence ID" value="GLR67986.1"/>
    <property type="molecule type" value="Genomic_DNA"/>
</dbReference>
<keyword evidence="2" id="KW-0830">Ubiquinone</keyword>
<gene>
    <name evidence="2" type="ORF">GCM10010909_26670</name>
</gene>
<evidence type="ECO:0000313" key="2">
    <source>
        <dbReference type="EMBL" id="GLR67986.1"/>
    </source>
</evidence>
<dbReference type="Pfam" id="PF08241">
    <property type="entry name" value="Methyltransf_11"/>
    <property type="match status" value="1"/>
</dbReference>
<dbReference type="SUPFAM" id="SSF53335">
    <property type="entry name" value="S-adenosyl-L-methionine-dependent methyltransferases"/>
    <property type="match status" value="1"/>
</dbReference>
<dbReference type="CDD" id="cd02440">
    <property type="entry name" value="AdoMet_MTases"/>
    <property type="match status" value="1"/>
</dbReference>
<sequence length="233" mass="25294">MEATRKNLGELTDIGAVAALLAVGGLSVVDTGCGPGIVARELCARGATVLGVEPDPIQAAKNRAAPPVAGLTFVEGKAQTLPLADQSVDGVFFFRSLHHVPLGEMDAALTEAARVLKRETGFLCVVEPAMTGTHFPVMRPFNDETVVRNAAQAALARTARRLFAVESLFRYVQYPRYENFEAMVARVTGQTFNNIQRENVETEEVRKLFATGLKDGGYVFEQPLLLNLYRNAL</sequence>
<feature type="domain" description="Methyltransferase type 11" evidence="1">
    <location>
        <begin position="29"/>
        <end position="119"/>
    </location>
</feature>
<dbReference type="Gene3D" id="3.40.50.150">
    <property type="entry name" value="Vaccinia Virus protein VP39"/>
    <property type="match status" value="1"/>
</dbReference>
<accession>A0ABQ6A6D7</accession>
<dbReference type="Proteomes" id="UP001156641">
    <property type="component" value="Unassembled WGS sequence"/>
</dbReference>
<organism evidence="2 3">
    <name type="scientific">Acidocella aquatica</name>
    <dbReference type="NCBI Taxonomy" id="1922313"/>
    <lineage>
        <taxon>Bacteria</taxon>
        <taxon>Pseudomonadati</taxon>
        <taxon>Pseudomonadota</taxon>
        <taxon>Alphaproteobacteria</taxon>
        <taxon>Acetobacterales</taxon>
        <taxon>Acidocellaceae</taxon>
        <taxon>Acidocella</taxon>
    </lineage>
</organism>
<evidence type="ECO:0000259" key="1">
    <source>
        <dbReference type="Pfam" id="PF08241"/>
    </source>
</evidence>
<dbReference type="RefSeq" id="WP_284258811.1">
    <property type="nucleotide sequence ID" value="NZ_BSOS01000073.1"/>
</dbReference>
<keyword evidence="2" id="KW-0489">Methyltransferase</keyword>
<name>A0ABQ6A6D7_9PROT</name>
<keyword evidence="2" id="KW-0808">Transferase</keyword>
<dbReference type="PANTHER" id="PTHR43591:SF24">
    <property type="entry name" value="2-METHOXY-6-POLYPRENYL-1,4-BENZOQUINOL METHYLASE, MITOCHONDRIAL"/>
    <property type="match status" value="1"/>
</dbReference>
<dbReference type="InterPro" id="IPR013216">
    <property type="entry name" value="Methyltransf_11"/>
</dbReference>
<dbReference type="PANTHER" id="PTHR43591">
    <property type="entry name" value="METHYLTRANSFERASE"/>
    <property type="match status" value="1"/>
</dbReference>
<comment type="caution">
    <text evidence="2">The sequence shown here is derived from an EMBL/GenBank/DDBJ whole genome shotgun (WGS) entry which is preliminary data.</text>
</comment>
<protein>
    <submittedName>
        <fullName evidence="2">Ubiquinone/menaquinone biosynthesis methyltransferase</fullName>
    </submittedName>
</protein>
<evidence type="ECO:0000313" key="3">
    <source>
        <dbReference type="Proteomes" id="UP001156641"/>
    </source>
</evidence>
<reference evidence="3" key="1">
    <citation type="journal article" date="2019" name="Int. J. Syst. Evol. Microbiol.">
        <title>The Global Catalogue of Microorganisms (GCM) 10K type strain sequencing project: providing services to taxonomists for standard genome sequencing and annotation.</title>
        <authorList>
            <consortium name="The Broad Institute Genomics Platform"/>
            <consortium name="The Broad Institute Genome Sequencing Center for Infectious Disease"/>
            <person name="Wu L."/>
            <person name="Ma J."/>
        </authorList>
    </citation>
    <scope>NUCLEOTIDE SEQUENCE [LARGE SCALE GENOMIC DNA]</scope>
    <source>
        <strain evidence="3">NBRC 112502</strain>
    </source>
</reference>
<dbReference type="InterPro" id="IPR029063">
    <property type="entry name" value="SAM-dependent_MTases_sf"/>
</dbReference>
<keyword evidence="3" id="KW-1185">Reference proteome</keyword>